<organism evidence="1 2">
    <name type="scientific">Panagrolaimus superbus</name>
    <dbReference type="NCBI Taxonomy" id="310955"/>
    <lineage>
        <taxon>Eukaryota</taxon>
        <taxon>Metazoa</taxon>
        <taxon>Ecdysozoa</taxon>
        <taxon>Nematoda</taxon>
        <taxon>Chromadorea</taxon>
        <taxon>Rhabditida</taxon>
        <taxon>Tylenchina</taxon>
        <taxon>Panagrolaimomorpha</taxon>
        <taxon>Panagrolaimoidea</taxon>
        <taxon>Panagrolaimidae</taxon>
        <taxon>Panagrolaimus</taxon>
    </lineage>
</organism>
<evidence type="ECO:0000313" key="2">
    <source>
        <dbReference type="WBParaSite" id="PSU_v2.g3101.t1"/>
    </source>
</evidence>
<proteinExistence type="predicted"/>
<accession>A0A914YSF9</accession>
<evidence type="ECO:0000313" key="1">
    <source>
        <dbReference type="Proteomes" id="UP000887577"/>
    </source>
</evidence>
<dbReference type="WBParaSite" id="PSU_v2.g3101.t1">
    <property type="protein sequence ID" value="PSU_v2.g3101.t1"/>
    <property type="gene ID" value="PSU_v2.g3101"/>
</dbReference>
<name>A0A914YSF9_9BILA</name>
<dbReference type="Proteomes" id="UP000887577">
    <property type="component" value="Unplaced"/>
</dbReference>
<protein>
    <submittedName>
        <fullName evidence="2">F-box domain-containing protein</fullName>
    </submittedName>
</protein>
<keyword evidence="1" id="KW-1185">Reference proteome</keyword>
<sequence length="195" mass="23525">MDNLEQWFLCLLESEDEEFIVHNVEYNLGTDLTNKKLWKLYIKYLKDGKKYHDMVIVYSKYCNFFLDDTEMLKEYQNLKNIVKVKAENVENRFYLVNKQSYNLQMCQKSLHYNIFPQTFTFPTIFIRYFLDTADPDILHNLYQTCKYFYRLHSKPLCHQFVVQKTNVAENLRISYVNITPKTVEIISKLNFGESI</sequence>
<reference evidence="2" key="1">
    <citation type="submission" date="2022-11" db="UniProtKB">
        <authorList>
            <consortium name="WormBaseParasite"/>
        </authorList>
    </citation>
    <scope>IDENTIFICATION</scope>
</reference>
<dbReference type="AlphaFoldDB" id="A0A914YSF9"/>